<gene>
    <name evidence="3" type="ORF">IPA_04235</name>
</gene>
<dbReference type="EMBL" id="CP006868">
    <property type="protein sequence ID" value="UXD22389.1"/>
    <property type="molecule type" value="Genomic_DNA"/>
</dbReference>
<keyword evidence="4" id="KW-1185">Reference proteome</keyword>
<dbReference type="Pfam" id="PF18551">
    <property type="entry name" value="TackOD1"/>
    <property type="match status" value="1"/>
</dbReference>
<accession>A0A977KB18</accession>
<evidence type="ECO:0000256" key="1">
    <source>
        <dbReference type="SAM" id="MobiDB-lite"/>
    </source>
</evidence>
<feature type="region of interest" description="Disordered" evidence="1">
    <location>
        <begin position="364"/>
        <end position="440"/>
    </location>
</feature>
<reference evidence="3" key="1">
    <citation type="submission" date="2013-11" db="EMBL/GenBank/DDBJ databases">
        <title>Comparative genomics of Ignicoccus.</title>
        <authorList>
            <person name="Podar M."/>
        </authorList>
    </citation>
    <scope>NUCLEOTIDE SEQUENCE</scope>
    <source>
        <strain evidence="3">DSM 13166</strain>
    </source>
</reference>
<dbReference type="AlphaFoldDB" id="A0A977KB18"/>
<protein>
    <recommendedName>
        <fullName evidence="2">Thaumarchaeal output domain-containing protein</fullName>
    </recommendedName>
</protein>
<evidence type="ECO:0000259" key="2">
    <source>
        <dbReference type="Pfam" id="PF18551"/>
    </source>
</evidence>
<dbReference type="InterPro" id="IPR040572">
    <property type="entry name" value="TackOD1"/>
</dbReference>
<dbReference type="KEGG" id="ipc:IPA_04235"/>
<feature type="domain" description="Thaumarchaeal output" evidence="2">
    <location>
        <begin position="45"/>
        <end position="195"/>
    </location>
</feature>
<dbReference type="Proteomes" id="UP001063698">
    <property type="component" value="Chromosome"/>
</dbReference>
<evidence type="ECO:0000313" key="3">
    <source>
        <dbReference type="EMBL" id="UXD22389.1"/>
    </source>
</evidence>
<proteinExistence type="predicted"/>
<sequence length="440" mass="49693">MSYTSAVVPLPKEVVEEIVHDPIIRKILITIFRSGTITPQIGLESGVKYPLLDEIPNWKQVIEKLIKYKLVEKRVTDRLIHCPRCGSIHVASKLLCPWCKSFNIESTYIIQHTLCGYIDTETRFRDPNTGELICPKCKRHLRKEGLDYVVIGKVFECLNCKRKTNKPLIVFQCRSCNHQFDYLSAVYEPVYEYTLTPIGTKMVTSGMLFKEEIVSALKELGMTVEAPGKERGRSGIEHTFDIIARTPSGKVLAIDFVEERDPSVAITSRIPKALDTNVDRYIIILPSGALEASMFVQMKNVIVLDLTEPYLVERIVNVAKELLRSESRSVEVQPTPLPEEEEFFGLGEEEKLPEEQLLSTLEGTETKAETTKPESAQAPQPAPQPAPELAPTDEFFGPELTETPPTSTPQTHEEKEAKEEKKEEKKKEEELLTADEFFGG</sequence>
<name>A0A977KB18_9CREN</name>
<feature type="compositionally biased region" description="Basic and acidic residues" evidence="1">
    <location>
        <begin position="411"/>
        <end position="430"/>
    </location>
</feature>
<feature type="compositionally biased region" description="Low complexity" evidence="1">
    <location>
        <begin position="398"/>
        <end position="410"/>
    </location>
</feature>
<evidence type="ECO:0000313" key="4">
    <source>
        <dbReference type="Proteomes" id="UP001063698"/>
    </source>
</evidence>
<organism evidence="3 4">
    <name type="scientific">Ignicoccus pacificus DSM 13166</name>
    <dbReference type="NCBI Taxonomy" id="940294"/>
    <lineage>
        <taxon>Archaea</taxon>
        <taxon>Thermoproteota</taxon>
        <taxon>Thermoprotei</taxon>
        <taxon>Desulfurococcales</taxon>
        <taxon>Desulfurococcaceae</taxon>
        <taxon>Ignicoccus</taxon>
    </lineage>
</organism>